<dbReference type="SMART" id="SM00884">
    <property type="entry name" value="Cullin_Nedd8"/>
    <property type="match status" value="1"/>
</dbReference>
<reference evidence="4" key="1">
    <citation type="submission" date="2013-10" db="EMBL/GenBank/DDBJ databases">
        <title>Genomic analysis of the causative agents of coccidiosis in chickens.</title>
        <authorList>
            <person name="Reid A.J."/>
            <person name="Blake D."/>
            <person name="Billington K."/>
            <person name="Browne H."/>
            <person name="Dunn M."/>
            <person name="Hung S."/>
            <person name="Kawahara F."/>
            <person name="Miranda-Saavedra D."/>
            <person name="Mourier T."/>
            <person name="Nagra H."/>
            <person name="Otto T.D."/>
            <person name="Rawlings N."/>
            <person name="Sanchez A."/>
            <person name="Sanders M."/>
            <person name="Subramaniam C."/>
            <person name="Tay Y."/>
            <person name="Dear P."/>
            <person name="Doerig C."/>
            <person name="Gruber A."/>
            <person name="Parkinson J."/>
            <person name="Shirley M."/>
            <person name="Wan K.L."/>
            <person name="Berriman M."/>
            <person name="Tomley F."/>
            <person name="Pain A."/>
        </authorList>
    </citation>
    <scope>NUCLEOTIDE SEQUENCE [LARGE SCALE GENOMIC DNA]</scope>
    <source>
        <strain evidence="4">Weybridge</strain>
    </source>
</reference>
<dbReference type="Pfam" id="PF10557">
    <property type="entry name" value="Cullin_Nedd8"/>
    <property type="match status" value="1"/>
</dbReference>
<dbReference type="Proteomes" id="UP000030763">
    <property type="component" value="Unassembled WGS sequence"/>
</dbReference>
<evidence type="ECO:0000256" key="1">
    <source>
        <dbReference type="PROSITE-ProRule" id="PRU00330"/>
    </source>
</evidence>
<dbReference type="Gene3D" id="3.30.230.130">
    <property type="entry name" value="Cullin, Chain C, Domain 2"/>
    <property type="match status" value="1"/>
</dbReference>
<accession>U6MAF8</accession>
<dbReference type="InterPro" id="IPR019559">
    <property type="entry name" value="Cullin_neddylation_domain"/>
</dbReference>
<dbReference type="AlphaFoldDB" id="U6MAF8"/>
<comment type="similarity">
    <text evidence="1">Belongs to the cullin family.</text>
</comment>
<dbReference type="InterPro" id="IPR059120">
    <property type="entry name" value="Cullin-like_AB"/>
</dbReference>
<evidence type="ECO:0000313" key="5">
    <source>
        <dbReference type="Proteomes" id="UP000030763"/>
    </source>
</evidence>
<feature type="region of interest" description="Disordered" evidence="2">
    <location>
        <begin position="343"/>
        <end position="363"/>
    </location>
</feature>
<evidence type="ECO:0000256" key="2">
    <source>
        <dbReference type="SAM" id="MobiDB-lite"/>
    </source>
</evidence>
<protein>
    <recommendedName>
        <fullName evidence="3">Cullin family profile domain-containing protein</fullName>
    </recommendedName>
</protein>
<gene>
    <name evidence="4" type="ORF">EMWEY_00002820</name>
</gene>
<dbReference type="GO" id="GO:0031625">
    <property type="term" value="F:ubiquitin protein ligase binding"/>
    <property type="evidence" value="ECO:0007669"/>
    <property type="project" value="InterPro"/>
</dbReference>
<dbReference type="PROSITE" id="PS50069">
    <property type="entry name" value="CULLIN_2"/>
    <property type="match status" value="1"/>
</dbReference>
<dbReference type="InterPro" id="IPR045093">
    <property type="entry name" value="Cullin"/>
</dbReference>
<dbReference type="InterPro" id="IPR016158">
    <property type="entry name" value="Cullin_homology"/>
</dbReference>
<dbReference type="Pfam" id="PF26557">
    <property type="entry name" value="Cullin_AB"/>
    <property type="match status" value="1"/>
</dbReference>
<keyword evidence="5" id="KW-1185">Reference proteome</keyword>
<dbReference type="InterPro" id="IPR036390">
    <property type="entry name" value="WH_DNA-bd_sf"/>
</dbReference>
<dbReference type="PANTHER" id="PTHR11932">
    <property type="entry name" value="CULLIN"/>
    <property type="match status" value="1"/>
</dbReference>
<feature type="domain" description="Cullin family profile" evidence="3">
    <location>
        <begin position="184"/>
        <end position="338"/>
    </location>
</feature>
<dbReference type="OrthoDB" id="27073at2759"/>
<dbReference type="SUPFAM" id="SSF46785">
    <property type="entry name" value="Winged helix' DNA-binding domain"/>
    <property type="match status" value="1"/>
</dbReference>
<dbReference type="InterPro" id="IPR036388">
    <property type="entry name" value="WH-like_DNA-bd_sf"/>
</dbReference>
<reference evidence="4" key="2">
    <citation type="submission" date="2013-10" db="EMBL/GenBank/DDBJ databases">
        <authorList>
            <person name="Aslett M."/>
        </authorList>
    </citation>
    <scope>NUCLEOTIDE SEQUENCE [LARGE SCALE GENOMIC DNA]</scope>
    <source>
        <strain evidence="4">Weybridge</strain>
    </source>
</reference>
<dbReference type="SUPFAM" id="SSF75632">
    <property type="entry name" value="Cullin homology domain"/>
    <property type="match status" value="1"/>
</dbReference>
<dbReference type="Gene3D" id="1.10.10.10">
    <property type="entry name" value="Winged helix-like DNA-binding domain superfamily/Winged helix DNA-binding domain"/>
    <property type="match status" value="1"/>
</dbReference>
<dbReference type="VEuPathDB" id="ToxoDB:EMWEY_00002820"/>
<evidence type="ECO:0000313" key="4">
    <source>
        <dbReference type="EMBL" id="CDJ58635.1"/>
    </source>
</evidence>
<dbReference type="InterPro" id="IPR036317">
    <property type="entry name" value="Cullin_homology_sf"/>
</dbReference>
<name>U6MAF8_EIMMA</name>
<dbReference type="GO" id="GO:0006511">
    <property type="term" value="P:ubiquitin-dependent protein catabolic process"/>
    <property type="evidence" value="ECO:0007669"/>
    <property type="project" value="InterPro"/>
</dbReference>
<proteinExistence type="inferred from homology"/>
<evidence type="ECO:0000259" key="3">
    <source>
        <dbReference type="PROSITE" id="PS50069"/>
    </source>
</evidence>
<dbReference type="EMBL" id="HG719760">
    <property type="protein sequence ID" value="CDJ58635.1"/>
    <property type="molecule type" value="Genomic_DNA"/>
</dbReference>
<organism evidence="4 5">
    <name type="scientific">Eimeria maxima</name>
    <name type="common">Coccidian parasite</name>
    <dbReference type="NCBI Taxonomy" id="5804"/>
    <lineage>
        <taxon>Eukaryota</taxon>
        <taxon>Sar</taxon>
        <taxon>Alveolata</taxon>
        <taxon>Apicomplexa</taxon>
        <taxon>Conoidasida</taxon>
        <taxon>Coccidia</taxon>
        <taxon>Eucoccidiorida</taxon>
        <taxon>Eimeriorina</taxon>
        <taxon>Eimeriidae</taxon>
        <taxon>Eimeria</taxon>
    </lineage>
</organism>
<dbReference type="OMA" id="FRVCLIT"/>
<sequence>MLVNRLERIPIHVRLARARRAAGNNHCAYRAFFEDSVTQDSQRAVGTVDVFSGVAATVCALELRVWEAIQHAFEARCPVPPEEQWRVRQVISDIAAARETLFLYMSHAQQKSASPCPRTAVVSSDATAAEVPLAVEDAETGADQQLPHSTVVEKEGHATSEETLGTECKPAASTGAKPERACRFEALVLTKTAWEMYLPFGTPETRSHPVKPPGSEALLGRLSKLLVNVGGLNIPKELHMHLEAFSSMYKTHFPERQLLWLWRAGHADMTVILRQHQQETQPPAEISAKVQAADFRVCLITAFVLLLFNEIPLVSAQTASHLIGVSTEEASSILKGLQTEPQNLLAGGSTEKGNEPLSPRRVRGPLDAEERAKLDAKLVRIFKQHRRLTHQQLMQILQRSAEKPSTTGEHADCCGLRPETVKSSLEGLISKEYIARDESDRNPFMNVHLCENETSLSCFSSD</sequence>
<dbReference type="GeneID" id="25334268"/>
<dbReference type="RefSeq" id="XP_013335283.1">
    <property type="nucleotide sequence ID" value="XM_013479829.1"/>
</dbReference>